<dbReference type="Pfam" id="PF00990">
    <property type="entry name" value="GGDEF"/>
    <property type="match status" value="1"/>
</dbReference>
<dbReference type="NCBIfam" id="TIGR00254">
    <property type="entry name" value="GGDEF"/>
    <property type="match status" value="1"/>
</dbReference>
<dbReference type="GO" id="GO:1902201">
    <property type="term" value="P:negative regulation of bacterial-type flagellum-dependent cell motility"/>
    <property type="evidence" value="ECO:0007669"/>
    <property type="project" value="TreeGrafter"/>
</dbReference>
<sequence length="557" mass="60342">MGRSAALVDALMMQAQITPSGNVDDWMRRLDGSEDWTAEDGWDRRRAWALWLTFLGDFSEHRMAHAEGALDALQAETQGREREDWALLISTSRRAVSTVETVVGPMDSLVLDLVRIEELAADLPAGIDPRVLAYALNGAIITMMRSMLHGPARVWQRKLRRLADLAGSERLQGVSLMNEAESVLDLAFAAAAERRDPTHVRSLIRDARSMFETGAEQLAAIGLIAPEHIELLRYGLAIRAIDDPNTHNLDRAYEEAINLAARGNWDVASTLVAGLLMGSTAVGDDRRRDRARELCVRAFAATPRATGALTYLLEHLASRFDATGAEREQAAAEASRLGVRWRLDRARLAAGSFDTQCELARTVVRAQRAASLAMRDPLTGVGNRRALHERVTAAIEYCSVDGRPTVVAYLDLDDFKMVNDRLSHQGGDAVLTAFVASLDARFAAPDSLYRYGGDEFVLVLDGLTVDRGLEVVGAALHVVGLESANLIDGGISATVGITAVLPTDDVESVLHRADLALLRAKRSGKGSVVSADHPEQPARDGTSALWSPPPAGSVGPR</sequence>
<dbReference type="Gene3D" id="3.30.70.270">
    <property type="match status" value="1"/>
</dbReference>
<dbReference type="InterPro" id="IPR000160">
    <property type="entry name" value="GGDEF_dom"/>
</dbReference>
<dbReference type="EC" id="2.7.7.65" evidence="3"/>
<dbReference type="InterPro" id="IPR043128">
    <property type="entry name" value="Rev_trsase/Diguanyl_cyclase"/>
</dbReference>
<dbReference type="PANTHER" id="PTHR45138:SF24">
    <property type="entry name" value="DIGUANYLATE CYCLASE DGCC-RELATED"/>
    <property type="match status" value="1"/>
</dbReference>
<accession>A0AAU8DNN6</accession>
<protein>
    <submittedName>
        <fullName evidence="3">GGDEF domain-containing protein</fullName>
        <ecNumber evidence="3">2.7.7.65</ecNumber>
    </submittedName>
</protein>
<reference evidence="3" key="1">
    <citation type="submission" date="2024-05" db="EMBL/GenBank/DDBJ databases">
        <authorList>
            <person name="Cai S.Y."/>
            <person name="Jin L.M."/>
            <person name="Li H.R."/>
        </authorList>
    </citation>
    <scope>NUCLEOTIDE SEQUENCE</scope>
    <source>
        <strain evidence="3">A5-74</strain>
    </source>
</reference>
<dbReference type="SUPFAM" id="SSF55073">
    <property type="entry name" value="Nucleotide cyclase"/>
    <property type="match status" value="1"/>
</dbReference>
<dbReference type="InterPro" id="IPR029787">
    <property type="entry name" value="Nucleotide_cyclase"/>
</dbReference>
<dbReference type="GO" id="GO:0043709">
    <property type="term" value="P:cell adhesion involved in single-species biofilm formation"/>
    <property type="evidence" value="ECO:0007669"/>
    <property type="project" value="TreeGrafter"/>
</dbReference>
<dbReference type="RefSeq" id="WP_353648586.1">
    <property type="nucleotide sequence ID" value="NZ_CP159218.1"/>
</dbReference>
<dbReference type="AlphaFoldDB" id="A0AAU8DNN6"/>
<evidence type="ECO:0000259" key="2">
    <source>
        <dbReference type="PROSITE" id="PS50887"/>
    </source>
</evidence>
<feature type="region of interest" description="Disordered" evidence="1">
    <location>
        <begin position="523"/>
        <end position="557"/>
    </location>
</feature>
<keyword evidence="3" id="KW-0548">Nucleotidyltransferase</keyword>
<dbReference type="InterPro" id="IPR050469">
    <property type="entry name" value="Diguanylate_Cyclase"/>
</dbReference>
<dbReference type="EMBL" id="CP159218">
    <property type="protein sequence ID" value="XCG62971.1"/>
    <property type="molecule type" value="Genomic_DNA"/>
</dbReference>
<dbReference type="PANTHER" id="PTHR45138">
    <property type="entry name" value="REGULATORY COMPONENTS OF SENSORY TRANSDUCTION SYSTEM"/>
    <property type="match status" value="1"/>
</dbReference>
<dbReference type="GO" id="GO:0005886">
    <property type="term" value="C:plasma membrane"/>
    <property type="evidence" value="ECO:0007669"/>
    <property type="project" value="TreeGrafter"/>
</dbReference>
<gene>
    <name evidence="3" type="ORF">ABLG96_17415</name>
</gene>
<dbReference type="SMART" id="SM00267">
    <property type="entry name" value="GGDEF"/>
    <property type="match status" value="1"/>
</dbReference>
<proteinExistence type="predicted"/>
<feature type="domain" description="GGDEF" evidence="2">
    <location>
        <begin position="403"/>
        <end position="533"/>
    </location>
</feature>
<dbReference type="CDD" id="cd01949">
    <property type="entry name" value="GGDEF"/>
    <property type="match status" value="1"/>
</dbReference>
<keyword evidence="3" id="KW-0808">Transferase</keyword>
<name>A0AAU8DNN6_9ACTN</name>
<evidence type="ECO:0000313" key="3">
    <source>
        <dbReference type="EMBL" id="XCG62971.1"/>
    </source>
</evidence>
<dbReference type="PROSITE" id="PS50887">
    <property type="entry name" value="GGDEF"/>
    <property type="match status" value="1"/>
</dbReference>
<dbReference type="GO" id="GO:0052621">
    <property type="term" value="F:diguanylate cyclase activity"/>
    <property type="evidence" value="ECO:0007669"/>
    <property type="project" value="UniProtKB-EC"/>
</dbReference>
<evidence type="ECO:0000256" key="1">
    <source>
        <dbReference type="SAM" id="MobiDB-lite"/>
    </source>
</evidence>
<organism evidence="3">
    <name type="scientific">Nakamurella sp. A5-74</name>
    <dbReference type="NCBI Taxonomy" id="3158264"/>
    <lineage>
        <taxon>Bacteria</taxon>
        <taxon>Bacillati</taxon>
        <taxon>Actinomycetota</taxon>
        <taxon>Actinomycetes</taxon>
        <taxon>Nakamurellales</taxon>
        <taxon>Nakamurellaceae</taxon>
        <taxon>Nakamurella</taxon>
    </lineage>
</organism>